<accession>A0ABT2D0T3</accession>
<dbReference type="Pfam" id="PF00202">
    <property type="entry name" value="Aminotran_3"/>
    <property type="match status" value="1"/>
</dbReference>
<dbReference type="InterPro" id="IPR015422">
    <property type="entry name" value="PyrdxlP-dep_Trfase_small"/>
</dbReference>
<keyword evidence="11" id="KW-1185">Reference proteome</keyword>
<dbReference type="RefSeq" id="WP_258813046.1">
    <property type="nucleotide sequence ID" value="NZ_JANUGU010000006.1"/>
</dbReference>
<feature type="binding site" evidence="9">
    <location>
        <position position="262"/>
    </location>
    <ligand>
        <name>pyridoxal 5'-phosphate</name>
        <dbReference type="ChEBI" id="CHEBI:597326"/>
    </ligand>
</feature>
<evidence type="ECO:0000313" key="11">
    <source>
        <dbReference type="Proteomes" id="UP001204621"/>
    </source>
</evidence>
<dbReference type="EMBL" id="JANUGU010000006">
    <property type="protein sequence ID" value="MCS0659853.1"/>
    <property type="molecule type" value="Genomic_DNA"/>
</dbReference>
<dbReference type="PROSITE" id="PS00600">
    <property type="entry name" value="AA_TRANSFER_CLASS_3"/>
    <property type="match status" value="1"/>
</dbReference>
<dbReference type="Gene3D" id="3.90.1150.10">
    <property type="entry name" value="Aspartate Aminotransferase, domain 1"/>
    <property type="match status" value="1"/>
</dbReference>
<comment type="function">
    <text evidence="9">Catalyzes the transfer of the alpha-amino group from S-adenosyl-L-methionine (SAM) to 7-keto-8-aminopelargonic acid (KAPA) to form 7,8-diaminopelargonic acid (DAPA). It is the only aminotransferase known to utilize SAM as an amino donor.</text>
</comment>
<comment type="subcellular location">
    <subcellularLocation>
        <location evidence="9">Cytoplasm</location>
    </subcellularLocation>
</comment>
<dbReference type="PIRSF" id="PIRSF000521">
    <property type="entry name" value="Transaminase_4ab_Lys_Orn"/>
    <property type="match status" value="1"/>
</dbReference>
<dbReference type="InterPro" id="IPR005815">
    <property type="entry name" value="BioA"/>
</dbReference>
<dbReference type="PANTHER" id="PTHR42684">
    <property type="entry name" value="ADENOSYLMETHIONINE-8-AMINO-7-OXONONANOATE AMINOTRANSFERASE"/>
    <property type="match status" value="1"/>
</dbReference>
<feature type="binding site" evidence="9">
    <location>
        <begin position="123"/>
        <end position="124"/>
    </location>
    <ligand>
        <name>pyridoxal 5'-phosphate</name>
        <dbReference type="ChEBI" id="CHEBI:597326"/>
    </ligand>
</feature>
<keyword evidence="9" id="KW-0963">Cytoplasm</keyword>
<comment type="cofactor">
    <cofactor evidence="1 9">
        <name>pyridoxal 5'-phosphate</name>
        <dbReference type="ChEBI" id="CHEBI:597326"/>
    </cofactor>
</comment>
<evidence type="ECO:0000256" key="7">
    <source>
        <dbReference type="ARBA" id="ARBA00022898"/>
    </source>
</evidence>
<evidence type="ECO:0000256" key="4">
    <source>
        <dbReference type="ARBA" id="ARBA00022679"/>
    </source>
</evidence>
<keyword evidence="3 9" id="KW-0032">Aminotransferase</keyword>
<dbReference type="InterPro" id="IPR005814">
    <property type="entry name" value="Aminotrans_3"/>
</dbReference>
<proteinExistence type="inferred from homology"/>
<evidence type="ECO:0000256" key="3">
    <source>
        <dbReference type="ARBA" id="ARBA00022576"/>
    </source>
</evidence>
<feature type="binding site" evidence="9">
    <location>
        <position position="156"/>
    </location>
    <ligand>
        <name>substrate</name>
    </ligand>
</feature>
<evidence type="ECO:0000256" key="1">
    <source>
        <dbReference type="ARBA" id="ARBA00001933"/>
    </source>
</evidence>
<feature type="modified residue" description="N6-(pyridoxal phosphate)lysine" evidence="9">
    <location>
        <position position="291"/>
    </location>
</feature>
<protein>
    <recommendedName>
        <fullName evidence="9">Adenosylmethionine-8-amino-7-oxononanoate aminotransferase</fullName>
        <ecNumber evidence="9">2.6.1.62</ecNumber>
    </recommendedName>
    <alternativeName>
        <fullName evidence="9">7,8-diamino-pelargonic acid aminotransferase</fullName>
        <shortName evidence="9">DAPA AT</shortName>
        <shortName evidence="9">DAPA aminotransferase</shortName>
    </alternativeName>
    <alternativeName>
        <fullName evidence="9">7,8-diaminononanoate synthase</fullName>
        <shortName evidence="9">DANS</shortName>
    </alternativeName>
    <alternativeName>
        <fullName evidence="9">Diaminopelargonic acid synthase</fullName>
    </alternativeName>
</protein>
<evidence type="ECO:0000256" key="9">
    <source>
        <dbReference type="HAMAP-Rule" id="MF_00834"/>
    </source>
</evidence>
<name>A0ABT2D0T3_9BURK</name>
<dbReference type="NCBIfam" id="NF004624">
    <property type="entry name" value="PRK05964.1"/>
    <property type="match status" value="1"/>
</dbReference>
<reference evidence="10 11" key="1">
    <citation type="submission" date="2022-08" db="EMBL/GenBank/DDBJ databases">
        <title>Reclassification of Massilia species as members of the genera Telluria, Duganella, Pseudoduganella, Mokoshia gen. nov. and Zemynaea gen. nov. using orthogonal and non-orthogonal genome-based approaches.</title>
        <authorList>
            <person name="Bowman J.P."/>
        </authorList>
    </citation>
    <scope>NUCLEOTIDE SEQUENCE [LARGE SCALE GENOMIC DNA]</scope>
    <source>
        <strain evidence="10 11">JCM 31606</strain>
    </source>
</reference>
<organism evidence="10 11">
    <name type="scientific">Massilia terrae</name>
    <dbReference type="NCBI Taxonomy" id="1811224"/>
    <lineage>
        <taxon>Bacteria</taxon>
        <taxon>Pseudomonadati</taxon>
        <taxon>Pseudomonadota</taxon>
        <taxon>Betaproteobacteria</taxon>
        <taxon>Burkholderiales</taxon>
        <taxon>Oxalobacteraceae</taxon>
        <taxon>Telluria group</taxon>
        <taxon>Massilia</taxon>
    </lineage>
</organism>
<keyword evidence="4 9" id="KW-0808">Transferase</keyword>
<feature type="site" description="Participates in the substrate recognition with KAPA and in a stacking interaction with the adenine ring of SAM" evidence="9">
    <location>
        <position position="26"/>
    </location>
</feature>
<comment type="caution">
    <text evidence="10">The sequence shown here is derived from an EMBL/GenBank/DDBJ whole genome shotgun (WGS) entry which is preliminary data.</text>
</comment>
<evidence type="ECO:0000313" key="10">
    <source>
        <dbReference type="EMBL" id="MCS0659853.1"/>
    </source>
</evidence>
<comment type="pathway">
    <text evidence="2 9">Cofactor biosynthesis; biotin biosynthesis; 7,8-diaminononanoate from 8-amino-7-oxononanoate (SAM route): step 1/1.</text>
</comment>
<dbReference type="InterPro" id="IPR015421">
    <property type="entry name" value="PyrdxlP-dep_Trfase_major"/>
</dbReference>
<dbReference type="Gene3D" id="3.40.640.10">
    <property type="entry name" value="Type I PLP-dependent aspartate aminotransferase-like (Major domain)"/>
    <property type="match status" value="1"/>
</dbReference>
<dbReference type="SUPFAM" id="SSF53383">
    <property type="entry name" value="PLP-dependent transferases"/>
    <property type="match status" value="1"/>
</dbReference>
<dbReference type="InterPro" id="IPR049704">
    <property type="entry name" value="Aminotrans_3_PPA_site"/>
</dbReference>
<feature type="binding site" evidence="9">
    <location>
        <begin position="326"/>
        <end position="327"/>
    </location>
    <ligand>
        <name>pyridoxal 5'-phosphate</name>
        <dbReference type="ChEBI" id="CHEBI:597326"/>
    </ligand>
</feature>
<dbReference type="Proteomes" id="UP001204621">
    <property type="component" value="Unassembled WGS sequence"/>
</dbReference>
<feature type="binding site" evidence="9">
    <location>
        <position position="63"/>
    </location>
    <ligand>
        <name>substrate</name>
    </ligand>
</feature>
<feature type="binding site" evidence="9">
    <location>
        <position position="415"/>
    </location>
    <ligand>
        <name>substrate</name>
    </ligand>
</feature>
<dbReference type="GO" id="GO:0004015">
    <property type="term" value="F:adenosylmethionine-8-amino-7-oxononanoate transaminase activity"/>
    <property type="evidence" value="ECO:0007669"/>
    <property type="project" value="UniProtKB-EC"/>
</dbReference>
<keyword evidence="7 9" id="KW-0663">Pyridoxal phosphate</keyword>
<comment type="subunit">
    <text evidence="9">Homodimer.</text>
</comment>
<dbReference type="NCBIfam" id="TIGR00508">
    <property type="entry name" value="bioA"/>
    <property type="match status" value="1"/>
</dbReference>
<sequence length="451" mass="50412">MSSEIQLKHDSSSWIARSLASVWHPCTQMQHHEQVPLIAVSHGKGAWLYDHEGRRYLDAISSWWVNLFGHANPRINAALKDQLDKLEHAMLAGFTHEPVIELSEQLAALTGHALGHAFYASDGASAVEIALKMSYHYWRNAGFPNKSEFVCLQGSYHGETVGALAVTDVALFKEAYGPMVRSAHVVASPDARNAHEGESSQDVARRAADDLERLFEQRADRIAALIVEPLVQGAAGMAMYDRVYLEMVRELCNRYHVHLVADEIAVGCGRTGTFFACEQAGIWPDFICLSKGISGGYLPLSLVLTTDRVYEGFYSEDVRRGFLHSHSYTGNPLACRAALATLQIFREDDVLNRNRERATKLVTALAPLAEHERTRHFRQRGMIFAFDAVEPDPQRASTFSRRFFTAATENELLLRPIGRSVYLMPPYVLDDGEIALLAERTRRVFEQVIAG</sequence>
<evidence type="ECO:0000256" key="8">
    <source>
        <dbReference type="ARBA" id="ARBA00048449"/>
    </source>
</evidence>
<feature type="binding site" evidence="9">
    <location>
        <position position="325"/>
    </location>
    <ligand>
        <name>substrate</name>
    </ligand>
</feature>
<comment type="similarity">
    <text evidence="9">Belongs to the class-III pyridoxal-phosphate-dependent aminotransferase family. BioA subfamily.</text>
</comment>
<evidence type="ECO:0000256" key="6">
    <source>
        <dbReference type="ARBA" id="ARBA00022756"/>
    </source>
</evidence>
<dbReference type="HAMAP" id="MF_00834">
    <property type="entry name" value="BioA"/>
    <property type="match status" value="1"/>
</dbReference>
<feature type="binding site" evidence="9">
    <location>
        <position position="291"/>
    </location>
    <ligand>
        <name>substrate</name>
    </ligand>
</feature>
<keyword evidence="5 9" id="KW-0949">S-adenosyl-L-methionine</keyword>
<dbReference type="EC" id="2.6.1.62" evidence="9"/>
<evidence type="ECO:0000256" key="5">
    <source>
        <dbReference type="ARBA" id="ARBA00022691"/>
    </source>
</evidence>
<dbReference type="CDD" id="cd00610">
    <property type="entry name" value="OAT_like"/>
    <property type="match status" value="1"/>
</dbReference>
<evidence type="ECO:0000256" key="2">
    <source>
        <dbReference type="ARBA" id="ARBA00005063"/>
    </source>
</evidence>
<comment type="catalytic activity">
    <reaction evidence="8 9">
        <text>(8S)-8-amino-7-oxononanoate + S-adenosyl-L-methionine = S-adenosyl-4-methylsulfanyl-2-oxobutanoate + (7R,8S)-7,8-diammoniononanoate</text>
        <dbReference type="Rhea" id="RHEA:16861"/>
        <dbReference type="ChEBI" id="CHEBI:16490"/>
        <dbReference type="ChEBI" id="CHEBI:59789"/>
        <dbReference type="ChEBI" id="CHEBI:149468"/>
        <dbReference type="ChEBI" id="CHEBI:149469"/>
        <dbReference type="EC" id="2.6.1.62"/>
    </reaction>
</comment>
<gene>
    <name evidence="9 10" type="primary">bioA</name>
    <name evidence="10" type="ORF">NX778_17410</name>
</gene>
<dbReference type="InterPro" id="IPR015424">
    <property type="entry name" value="PyrdxlP-dep_Trfase"/>
</dbReference>
<keyword evidence="6 9" id="KW-0093">Biotin biosynthesis</keyword>
<dbReference type="PANTHER" id="PTHR42684:SF17">
    <property type="entry name" value="ADENOSYLMETHIONINE-8-AMINO-7-OXONONANOATE AMINOTRANSFERASE"/>
    <property type="match status" value="1"/>
</dbReference>